<feature type="transmembrane region" description="Helical" evidence="6">
    <location>
        <begin position="123"/>
        <end position="142"/>
    </location>
</feature>
<keyword evidence="3 6" id="KW-0812">Transmembrane</keyword>
<dbReference type="PANTHER" id="PTHR19432">
    <property type="entry name" value="SUGAR TRANSPORTER"/>
    <property type="match status" value="1"/>
</dbReference>
<comment type="subcellular location">
    <subcellularLocation>
        <location evidence="1">Membrane</location>
        <topology evidence="1">Multi-pass membrane protein</topology>
    </subcellularLocation>
</comment>
<dbReference type="GO" id="GO:0016020">
    <property type="term" value="C:membrane"/>
    <property type="evidence" value="ECO:0007669"/>
    <property type="project" value="UniProtKB-SubCell"/>
</dbReference>
<dbReference type="PANTHER" id="PTHR19432:SF35">
    <property type="entry name" value="SOLUTE CARRIER FAMILY 45 MEMBER 3 ISOFORM X1"/>
    <property type="match status" value="1"/>
</dbReference>
<feature type="transmembrane region" description="Helical" evidence="6">
    <location>
        <begin position="80"/>
        <end position="102"/>
    </location>
</feature>
<evidence type="ECO:0000256" key="1">
    <source>
        <dbReference type="ARBA" id="ARBA00004141"/>
    </source>
</evidence>
<dbReference type="GO" id="GO:0008506">
    <property type="term" value="F:sucrose:proton symporter activity"/>
    <property type="evidence" value="ECO:0007669"/>
    <property type="project" value="TreeGrafter"/>
</dbReference>
<dbReference type="InterPro" id="IPR036259">
    <property type="entry name" value="MFS_trans_sf"/>
</dbReference>
<keyword evidence="8" id="KW-1185">Reference proteome</keyword>
<reference evidence="7" key="1">
    <citation type="submission" date="2021-02" db="EMBL/GenBank/DDBJ databases">
        <authorList>
            <person name="Nowell W R."/>
        </authorList>
    </citation>
    <scope>NUCLEOTIDE SEQUENCE</scope>
</reference>
<evidence type="ECO:0000256" key="2">
    <source>
        <dbReference type="ARBA" id="ARBA00022448"/>
    </source>
</evidence>
<feature type="transmembrane region" description="Helical" evidence="6">
    <location>
        <begin position="154"/>
        <end position="181"/>
    </location>
</feature>
<keyword evidence="2" id="KW-0813">Transport</keyword>
<feature type="transmembrane region" description="Helical" evidence="6">
    <location>
        <begin position="56"/>
        <end position="74"/>
    </location>
</feature>
<dbReference type="AlphaFoldDB" id="A0A820UIT5"/>
<organism evidence="7 8">
    <name type="scientific">Rotaria magnacalcarata</name>
    <dbReference type="NCBI Taxonomy" id="392030"/>
    <lineage>
        <taxon>Eukaryota</taxon>
        <taxon>Metazoa</taxon>
        <taxon>Spiralia</taxon>
        <taxon>Gnathifera</taxon>
        <taxon>Rotifera</taxon>
        <taxon>Eurotatoria</taxon>
        <taxon>Bdelloidea</taxon>
        <taxon>Philodinida</taxon>
        <taxon>Philodinidae</taxon>
        <taxon>Rotaria</taxon>
    </lineage>
</organism>
<dbReference type="SUPFAM" id="SSF103473">
    <property type="entry name" value="MFS general substrate transporter"/>
    <property type="match status" value="1"/>
</dbReference>
<gene>
    <name evidence="7" type="ORF">OVN521_LOCUS39847</name>
</gene>
<dbReference type="Gene3D" id="1.20.1250.20">
    <property type="entry name" value="MFS general substrate transporter like domains"/>
    <property type="match status" value="1"/>
</dbReference>
<accession>A0A820UIT5</accession>
<protein>
    <submittedName>
        <fullName evidence="7">Uncharacterized protein</fullName>
    </submittedName>
</protein>
<name>A0A820UIT5_9BILA</name>
<sequence length="182" mass="19724">FHLGGSPTLDFNDPLRLLYNDGVRFGSWGMSIYSISCSIYSYNIQALNDYFGIKRVYIGSQIIYAIGMLLMGCLRHRVGVIVFSAVAGILYSTLFTIPYLLISQYHTSNQFAQLNGSNTHGQIRGIGTDVAIVSSMVFLAQLCLSSTMGTLVHLAGSTVIVTIVASFLSICGAISATQVLYI</sequence>
<feature type="non-terminal residue" evidence="7">
    <location>
        <position position="1"/>
    </location>
</feature>
<comment type="caution">
    <text evidence="7">The sequence shown here is derived from an EMBL/GenBank/DDBJ whole genome shotgun (WGS) entry which is preliminary data.</text>
</comment>
<evidence type="ECO:0000256" key="5">
    <source>
        <dbReference type="ARBA" id="ARBA00023136"/>
    </source>
</evidence>
<dbReference type="EMBL" id="CAJOBG010051070">
    <property type="protein sequence ID" value="CAF4484718.1"/>
    <property type="molecule type" value="Genomic_DNA"/>
</dbReference>
<evidence type="ECO:0000256" key="6">
    <source>
        <dbReference type="SAM" id="Phobius"/>
    </source>
</evidence>
<evidence type="ECO:0000313" key="7">
    <source>
        <dbReference type="EMBL" id="CAF4484718.1"/>
    </source>
</evidence>
<evidence type="ECO:0000313" key="8">
    <source>
        <dbReference type="Proteomes" id="UP000663866"/>
    </source>
</evidence>
<evidence type="ECO:0000256" key="3">
    <source>
        <dbReference type="ARBA" id="ARBA00022692"/>
    </source>
</evidence>
<evidence type="ECO:0000256" key="4">
    <source>
        <dbReference type="ARBA" id="ARBA00022989"/>
    </source>
</evidence>
<dbReference type="Proteomes" id="UP000663866">
    <property type="component" value="Unassembled WGS sequence"/>
</dbReference>
<keyword evidence="4 6" id="KW-1133">Transmembrane helix</keyword>
<proteinExistence type="predicted"/>
<keyword evidence="5 6" id="KW-0472">Membrane</keyword>